<protein>
    <recommendedName>
        <fullName evidence="3">mannan endo-1,4-beta-mannosidase</fullName>
        <ecNumber evidence="3">3.2.1.78</ecNumber>
    </recommendedName>
</protein>
<reference evidence="9" key="1">
    <citation type="journal article" date="2010" name="J. Agric. Food Chem.">
        <title>An acidophilic and acid-stable beta-mannanase from phialophora sp. p13 with high mannan hydrolysis activity under simulated gastric conditions.</title>
        <authorList>
            <person name="Zhao J."/>
            <person name="Shi P."/>
            <person name="Luo H."/>
            <person name="Yang P."/>
            <person name="Zhao H."/>
            <person name="Bai Y."/>
            <person name="Huang H."/>
            <person name="Wang H."/>
            <person name="Yao B."/>
        </authorList>
    </citation>
    <scope>NUCLEOTIDE SEQUENCE</scope>
    <source>
        <strain evidence="9">CGMCC 3329</strain>
    </source>
</reference>
<dbReference type="InterPro" id="IPR045053">
    <property type="entry name" value="MAN-like"/>
</dbReference>
<dbReference type="Gene3D" id="3.20.20.80">
    <property type="entry name" value="Glycosidases"/>
    <property type="match status" value="1"/>
</dbReference>
<evidence type="ECO:0000256" key="5">
    <source>
        <dbReference type="ARBA" id="ARBA00023295"/>
    </source>
</evidence>
<dbReference type="CAZy" id="GH5">
    <property type="family name" value="Glycoside Hydrolase Family 5"/>
</dbReference>
<dbReference type="GO" id="GO:0046355">
    <property type="term" value="P:mannan catabolic process"/>
    <property type="evidence" value="ECO:0007669"/>
    <property type="project" value="UniProtKB-ARBA"/>
</dbReference>
<evidence type="ECO:0000313" key="9">
    <source>
        <dbReference type="EMBL" id="ADF28533.1"/>
    </source>
</evidence>
<dbReference type="GO" id="GO:0016985">
    <property type="term" value="F:mannan endo-1,4-beta-mannosidase activity"/>
    <property type="evidence" value="ECO:0007669"/>
    <property type="project" value="UniProtKB-EC"/>
</dbReference>
<dbReference type="InterPro" id="IPR017853">
    <property type="entry name" value="GH"/>
</dbReference>
<dbReference type="EC" id="3.2.1.78" evidence="3"/>
<keyword evidence="4 6" id="KW-0378">Hydrolase</keyword>
<comment type="catalytic activity">
    <reaction evidence="1">
        <text>Random hydrolysis of (1-&gt;4)-beta-D-mannosidic linkages in mannans, galactomannans and glucomannans.</text>
        <dbReference type="EC" id="3.2.1.78"/>
    </reaction>
</comment>
<sequence length="420" mass="46087">MVSSTTLVGATATLASVASAVSWGFGQGGFGGPGWSAPWGPQNNQPSVVGRQFNINDRVQYFAGTNSWWLGHLYYDADVVEAVKEIAVSDLKVTRVWGFGNANVNSSTSIYYQLINETLPGPYHTAINYGTNGIARLDSAVMAAQQAGVKLILNFLNNWDNLGGINTYCAVYGCNATTFYTSAAAQAAYKNYIQFIVNRYKNSDAIFAWELMNEPRCQGCDTSVIYNWASQTSAYIKSLDPTHMVTLGDEGWLCASTAPGTVGYYLGDDGSYAYSCSEGVDFSLNMGIKTLDYGTFHLYPDSWGYAEAWGNTWILQHDQIARNHNKPSVLEEYGAPYVGSGLNETVGGVNANSTLIEQQWQQTVLTNTDVAYDSFWQFGSHYLPNHEDDSDIYAIYYGTPEYQLLSTDHAYAMDAKPVVP</sequence>
<evidence type="ECO:0000256" key="7">
    <source>
        <dbReference type="SAM" id="SignalP"/>
    </source>
</evidence>
<keyword evidence="7" id="KW-0732">Signal</keyword>
<accession>D5IF02</accession>
<dbReference type="AlphaFoldDB" id="D5IF02"/>
<name>D5IF02_9EURO</name>
<evidence type="ECO:0000259" key="8">
    <source>
        <dbReference type="Pfam" id="PF00150"/>
    </source>
</evidence>
<organism evidence="9">
    <name type="scientific">Phialophora sp. CGMCC 3329</name>
    <dbReference type="NCBI Taxonomy" id="753978"/>
    <lineage>
        <taxon>Eukaryota</taxon>
        <taxon>Fungi</taxon>
        <taxon>Dikarya</taxon>
        <taxon>Ascomycota</taxon>
        <taxon>Pezizomycotina</taxon>
        <taxon>Eurotiomycetes</taxon>
        <taxon>Chaetothyriomycetidae</taxon>
        <taxon>Chaetothyriales</taxon>
        <taxon>Herpotrichiellaceae</taxon>
        <taxon>Phialophora</taxon>
    </lineage>
</organism>
<feature type="chain" id="PRO_5003073512" description="mannan endo-1,4-beta-mannosidase" evidence="7">
    <location>
        <begin position="21"/>
        <end position="420"/>
    </location>
</feature>
<evidence type="ECO:0000256" key="1">
    <source>
        <dbReference type="ARBA" id="ARBA00001678"/>
    </source>
</evidence>
<comment type="similarity">
    <text evidence="2 6">Belongs to the glycosyl hydrolase 5 (cellulase A) family.</text>
</comment>
<evidence type="ECO:0000256" key="4">
    <source>
        <dbReference type="ARBA" id="ARBA00022801"/>
    </source>
</evidence>
<dbReference type="InterPro" id="IPR001547">
    <property type="entry name" value="Glyco_hydro_5"/>
</dbReference>
<evidence type="ECO:0000256" key="3">
    <source>
        <dbReference type="ARBA" id="ARBA00012706"/>
    </source>
</evidence>
<dbReference type="Pfam" id="PF00150">
    <property type="entry name" value="Cellulase"/>
    <property type="match status" value="1"/>
</dbReference>
<dbReference type="SMR" id="D5IF02"/>
<dbReference type="SUPFAM" id="SSF51445">
    <property type="entry name" value="(Trans)glycosidases"/>
    <property type="match status" value="1"/>
</dbReference>
<evidence type="ECO:0000256" key="6">
    <source>
        <dbReference type="RuleBase" id="RU361153"/>
    </source>
</evidence>
<evidence type="ECO:0000256" key="2">
    <source>
        <dbReference type="ARBA" id="ARBA00005641"/>
    </source>
</evidence>
<dbReference type="EMBL" id="GU082376">
    <property type="protein sequence ID" value="ADF28533.1"/>
    <property type="molecule type" value="mRNA"/>
</dbReference>
<proteinExistence type="evidence at transcript level"/>
<keyword evidence="5 6" id="KW-0326">Glycosidase</keyword>
<feature type="domain" description="Glycoside hydrolase family 5" evidence="8">
    <location>
        <begin position="126"/>
        <end position="340"/>
    </location>
</feature>
<feature type="signal peptide" evidence="7">
    <location>
        <begin position="1"/>
        <end position="20"/>
    </location>
</feature>
<dbReference type="PANTHER" id="PTHR31451">
    <property type="match status" value="1"/>
</dbReference>
<dbReference type="PANTHER" id="PTHR31451:SF10">
    <property type="entry name" value="MANNAN ENDO-1,4-BETA-MANNOSIDASE B"/>
    <property type="match status" value="1"/>
</dbReference>